<dbReference type="Pfam" id="PF16118">
    <property type="entry name" value="DUF4834"/>
    <property type="match status" value="1"/>
</dbReference>
<reference evidence="5 11" key="1">
    <citation type="journal article" date="2016" name="BMC Genomics">
        <title>Type VI secretion systems of human gut Bacteroidales segregate into three genetic architectures, two of which are contained on mobile genetic elements.</title>
        <authorList>
            <person name="Coyne M.J."/>
            <person name="Roelofs K.G."/>
            <person name="Comstock L.E."/>
        </authorList>
    </citation>
    <scope>NUCLEOTIDE SEQUENCE [LARGE SCALE GENOMIC DNA]</scope>
    <source>
        <strain evidence="5 11">CL09T03C01</strain>
    </source>
</reference>
<evidence type="ECO:0000313" key="14">
    <source>
        <dbReference type="Proteomes" id="UP000284161"/>
    </source>
</evidence>
<dbReference type="Proteomes" id="UP000440773">
    <property type="component" value="Unassembled WGS sequence"/>
</dbReference>
<dbReference type="AlphaFoldDB" id="A0A120A388"/>
<protein>
    <submittedName>
        <fullName evidence="3">DUF4834 family protein</fullName>
    </submittedName>
</protein>
<evidence type="ECO:0000313" key="13">
    <source>
        <dbReference type="Proteomes" id="UP000283762"/>
    </source>
</evidence>
<reference evidence="5" key="2">
    <citation type="submission" date="2016-01" db="EMBL/GenBank/DDBJ databases">
        <authorList>
            <person name="McClelland M."/>
            <person name="Jain A."/>
            <person name="Saraogi P."/>
            <person name="Mendelson R."/>
            <person name="Westerman R."/>
            <person name="SanMiguel P."/>
            <person name="Csonka L."/>
        </authorList>
    </citation>
    <scope>NUCLEOTIDE SEQUENCE</scope>
    <source>
        <strain evidence="5">CL09T03C01</strain>
    </source>
</reference>
<dbReference type="Proteomes" id="UP000283310">
    <property type="component" value="Unassembled WGS sequence"/>
</dbReference>
<dbReference type="Proteomes" id="UP000284161">
    <property type="component" value="Unassembled WGS sequence"/>
</dbReference>
<dbReference type="EMBL" id="QRUB01000004">
    <property type="protein sequence ID" value="RGR28577.1"/>
    <property type="molecule type" value="Genomic_DNA"/>
</dbReference>
<evidence type="ECO:0000313" key="15">
    <source>
        <dbReference type="Proteomes" id="UP000284777"/>
    </source>
</evidence>
<dbReference type="EMBL" id="QSAF01000002">
    <property type="protein sequence ID" value="RGW36074.1"/>
    <property type="molecule type" value="Genomic_DNA"/>
</dbReference>
<comment type="caution">
    <text evidence="5">The sequence shown here is derived from an EMBL/GenBank/DDBJ whole genome shotgun (WGS) entry which is preliminary data.</text>
</comment>
<evidence type="ECO:0000313" key="6">
    <source>
        <dbReference type="EMBL" id="RGR14047.1"/>
    </source>
</evidence>
<organism evidence="5 11">
    <name type="scientific">Bacteroides stercoris</name>
    <dbReference type="NCBI Taxonomy" id="46506"/>
    <lineage>
        <taxon>Bacteria</taxon>
        <taxon>Pseudomonadati</taxon>
        <taxon>Bacteroidota</taxon>
        <taxon>Bacteroidia</taxon>
        <taxon>Bacteroidales</taxon>
        <taxon>Bacteroidaceae</taxon>
        <taxon>Bacteroides</taxon>
    </lineage>
</organism>
<reference evidence="12 13" key="3">
    <citation type="submission" date="2018-08" db="EMBL/GenBank/DDBJ databases">
        <title>A genome reference for cultivated species of the human gut microbiota.</title>
        <authorList>
            <person name="Zou Y."/>
            <person name="Xue W."/>
            <person name="Luo G."/>
        </authorList>
    </citation>
    <scope>NUCLEOTIDE SEQUENCE [LARGE SCALE GENOMIC DNA]</scope>
    <source>
        <strain evidence="9 15">AF05-4</strain>
        <strain evidence="8 16">AF12-7</strain>
        <strain evidence="7 14">AF25-6</strain>
        <strain evidence="6 12">AF26-20BH</strain>
        <strain evidence="10 13">AM25-16</strain>
    </source>
</reference>
<evidence type="ECO:0000313" key="8">
    <source>
        <dbReference type="EMBL" id="RGW36074.1"/>
    </source>
</evidence>
<reference evidence="17 18" key="4">
    <citation type="journal article" date="2019" name="Nat. Med.">
        <title>A library of human gut bacterial isolates paired with longitudinal multiomics data enables mechanistic microbiome research.</title>
        <authorList>
            <person name="Poyet M."/>
            <person name="Groussin M."/>
            <person name="Gibbons S.M."/>
            <person name="Avila-Pacheco J."/>
            <person name="Jiang X."/>
            <person name="Kearney S.M."/>
            <person name="Perrotta A.R."/>
            <person name="Berdy B."/>
            <person name="Zhao S."/>
            <person name="Lieberman T.D."/>
            <person name="Swanson P.K."/>
            <person name="Smith M."/>
            <person name="Roesemann S."/>
            <person name="Alexander J.E."/>
            <person name="Rich S.A."/>
            <person name="Livny J."/>
            <person name="Vlamakis H."/>
            <person name="Clish C."/>
            <person name="Bullock K."/>
            <person name="Deik A."/>
            <person name="Scott J."/>
            <person name="Pierce K.A."/>
            <person name="Xavier R.J."/>
            <person name="Alm E.J."/>
        </authorList>
    </citation>
    <scope>NUCLEOTIDE SEQUENCE [LARGE SCALE GENOMIC DNA]</scope>
    <source>
        <strain evidence="3 17">BIOML-A17</strain>
        <strain evidence="4 18">BIOML-A6</strain>
    </source>
</reference>
<evidence type="ECO:0000313" key="10">
    <source>
        <dbReference type="EMBL" id="RHF72787.1"/>
    </source>
</evidence>
<evidence type="ECO:0000313" key="12">
    <source>
        <dbReference type="Proteomes" id="UP000283310"/>
    </source>
</evidence>
<evidence type="ECO:0000313" key="7">
    <source>
        <dbReference type="EMBL" id="RGR28577.1"/>
    </source>
</evidence>
<dbReference type="Proteomes" id="UP000284777">
    <property type="component" value="Unassembled WGS sequence"/>
</dbReference>
<keyword evidence="2" id="KW-0812">Transmembrane</keyword>
<evidence type="ECO:0000313" key="18">
    <source>
        <dbReference type="Proteomes" id="UP000467334"/>
    </source>
</evidence>
<dbReference type="EMBL" id="LRGC01000003">
    <property type="protein sequence ID" value="KWR56442.1"/>
    <property type="molecule type" value="Genomic_DNA"/>
</dbReference>
<feature type="region of interest" description="Disordered" evidence="1">
    <location>
        <begin position="36"/>
        <end position="91"/>
    </location>
</feature>
<evidence type="ECO:0000256" key="2">
    <source>
        <dbReference type="SAM" id="Phobius"/>
    </source>
</evidence>
<dbReference type="EMBL" id="QRHJ01000040">
    <property type="protein sequence ID" value="RHF72787.1"/>
    <property type="molecule type" value="Genomic_DNA"/>
</dbReference>
<dbReference type="Proteomes" id="UP000285150">
    <property type="component" value="Unassembled WGS sequence"/>
</dbReference>
<name>A0A120A388_BACSE</name>
<feature type="compositionally biased region" description="Basic and acidic residues" evidence="1">
    <location>
        <begin position="69"/>
        <end position="81"/>
    </location>
</feature>
<evidence type="ECO:0000256" key="1">
    <source>
        <dbReference type="SAM" id="MobiDB-lite"/>
    </source>
</evidence>
<evidence type="ECO:0000313" key="3">
    <source>
        <dbReference type="EMBL" id="KAB5280108.1"/>
    </source>
</evidence>
<dbReference type="Proteomes" id="UP000283762">
    <property type="component" value="Unassembled WGS sequence"/>
</dbReference>
<dbReference type="EMBL" id="QSBD01000011">
    <property type="protein sequence ID" value="RGW97029.1"/>
    <property type="molecule type" value="Genomic_DNA"/>
</dbReference>
<dbReference type="RefSeq" id="WP_005657637.1">
    <property type="nucleotide sequence ID" value="NZ_BAABYC010000001.1"/>
</dbReference>
<evidence type="ECO:0000313" key="4">
    <source>
        <dbReference type="EMBL" id="KAB5313368.1"/>
    </source>
</evidence>
<feature type="transmembrane region" description="Helical" evidence="2">
    <location>
        <begin position="6"/>
        <end position="27"/>
    </location>
</feature>
<sequence>MFHFLGFLFIIIIAILLIGLSIIGTVIRSIFGLGSRRSSNTYRNDNGNYQSGRGYSFNGRQQSGSSSNEEPKTRIKEETAHGRHKKLFSQDEGEYVDFEEIKEE</sequence>
<dbReference type="PATRIC" id="fig|46506.5.peg.805"/>
<keyword evidence="2" id="KW-0472">Membrane</keyword>
<keyword evidence="2" id="KW-1133">Transmembrane helix</keyword>
<evidence type="ECO:0000313" key="9">
    <source>
        <dbReference type="EMBL" id="RGW97029.1"/>
    </source>
</evidence>
<keyword evidence="11" id="KW-1185">Reference proteome</keyword>
<dbReference type="Proteomes" id="UP000467334">
    <property type="component" value="Unassembled WGS sequence"/>
</dbReference>
<accession>A0A120A388</accession>
<dbReference type="EMBL" id="WCLE01000021">
    <property type="protein sequence ID" value="KAB5313368.1"/>
    <property type="molecule type" value="Genomic_DNA"/>
</dbReference>
<gene>
    <name evidence="5" type="ORF">AA415_00749</name>
    <name evidence="10" type="ORF">DW668_12935</name>
    <name evidence="9" type="ORF">DWV41_08680</name>
    <name evidence="8" type="ORF">DWV77_01765</name>
    <name evidence="7" type="ORF">DWY58_07285</name>
    <name evidence="6" type="ORF">DWY65_07940</name>
    <name evidence="4" type="ORF">F9958_10605</name>
    <name evidence="3" type="ORF">F9962_13605</name>
</gene>
<evidence type="ECO:0000313" key="17">
    <source>
        <dbReference type="Proteomes" id="UP000440773"/>
    </source>
</evidence>
<dbReference type="EMBL" id="QRTW01000011">
    <property type="protein sequence ID" value="RGR14047.1"/>
    <property type="molecule type" value="Genomic_DNA"/>
</dbReference>
<dbReference type="EMBL" id="WCLP01000038">
    <property type="protein sequence ID" value="KAB5280108.1"/>
    <property type="molecule type" value="Genomic_DNA"/>
</dbReference>
<feature type="compositionally biased region" description="Polar residues" evidence="1">
    <location>
        <begin position="36"/>
        <end position="68"/>
    </location>
</feature>
<dbReference type="STRING" id="46506.AA415_00749"/>
<evidence type="ECO:0000313" key="16">
    <source>
        <dbReference type="Proteomes" id="UP000285150"/>
    </source>
</evidence>
<proteinExistence type="predicted"/>
<evidence type="ECO:0000313" key="5">
    <source>
        <dbReference type="EMBL" id="KWR56442.1"/>
    </source>
</evidence>
<dbReference type="InterPro" id="IPR032272">
    <property type="entry name" value="DUF4834"/>
</dbReference>
<evidence type="ECO:0000313" key="11">
    <source>
        <dbReference type="Proteomes" id="UP000056419"/>
    </source>
</evidence>
<dbReference type="Proteomes" id="UP000056419">
    <property type="component" value="Unassembled WGS sequence"/>
</dbReference>
<dbReference type="GeneID" id="31798566"/>